<evidence type="ECO:0000256" key="7">
    <source>
        <dbReference type="ARBA" id="ARBA00022989"/>
    </source>
</evidence>
<keyword evidence="3" id="KW-1003">Cell membrane</keyword>
<proteinExistence type="predicted"/>
<evidence type="ECO:0000256" key="4">
    <source>
        <dbReference type="ARBA" id="ARBA00022597"/>
    </source>
</evidence>
<feature type="transmembrane region" description="Helical" evidence="9">
    <location>
        <begin position="359"/>
        <end position="379"/>
    </location>
</feature>
<dbReference type="GO" id="GO:0015577">
    <property type="term" value="F:galactitol transmembrane transporter activity"/>
    <property type="evidence" value="ECO:0007669"/>
    <property type="project" value="InterPro"/>
</dbReference>
<accession>A0A9D2ADX3</accession>
<evidence type="ECO:0000313" key="11">
    <source>
        <dbReference type="Proteomes" id="UP000824193"/>
    </source>
</evidence>
<evidence type="ECO:0000256" key="6">
    <source>
        <dbReference type="ARBA" id="ARBA00022692"/>
    </source>
</evidence>
<evidence type="ECO:0000313" key="10">
    <source>
        <dbReference type="EMBL" id="HIX06099.1"/>
    </source>
</evidence>
<reference evidence="10" key="1">
    <citation type="journal article" date="2021" name="PeerJ">
        <title>Extensive microbial diversity within the chicken gut microbiome revealed by metagenomics and culture.</title>
        <authorList>
            <person name="Gilroy R."/>
            <person name="Ravi A."/>
            <person name="Getino M."/>
            <person name="Pursley I."/>
            <person name="Horton D.L."/>
            <person name="Alikhan N.F."/>
            <person name="Baker D."/>
            <person name="Gharbi K."/>
            <person name="Hall N."/>
            <person name="Watson M."/>
            <person name="Adriaenssens E.M."/>
            <person name="Foster-Nyarko E."/>
            <person name="Jarju S."/>
            <person name="Secka A."/>
            <person name="Antonio M."/>
            <person name="Oren A."/>
            <person name="Chaudhuri R.R."/>
            <person name="La Ragione R."/>
            <person name="Hildebrand F."/>
            <person name="Pallen M.J."/>
        </authorList>
    </citation>
    <scope>NUCLEOTIDE SEQUENCE</scope>
    <source>
        <strain evidence="10">2239</strain>
    </source>
</reference>
<evidence type="ECO:0000256" key="1">
    <source>
        <dbReference type="ARBA" id="ARBA00004651"/>
    </source>
</evidence>
<feature type="transmembrane region" description="Helical" evidence="9">
    <location>
        <begin position="6"/>
        <end position="31"/>
    </location>
</feature>
<dbReference type="Pfam" id="PF03611">
    <property type="entry name" value="EIIC-GAT"/>
    <property type="match status" value="1"/>
</dbReference>
<comment type="caution">
    <text evidence="10">The sequence shown here is derived from an EMBL/GenBank/DDBJ whole genome shotgun (WGS) entry which is preliminary data.</text>
</comment>
<keyword evidence="5" id="KW-0598">Phosphotransferase system</keyword>
<dbReference type="PANTHER" id="PTHR37324">
    <property type="entry name" value="PTS SYSTEM GALACTITOL-SPECIFIC EIIC COMPONENT"/>
    <property type="match status" value="1"/>
</dbReference>
<evidence type="ECO:0000256" key="3">
    <source>
        <dbReference type="ARBA" id="ARBA00022475"/>
    </source>
</evidence>
<dbReference type="EMBL" id="DXFW01000024">
    <property type="protein sequence ID" value="HIX06099.1"/>
    <property type="molecule type" value="Genomic_DNA"/>
</dbReference>
<reference evidence="10" key="2">
    <citation type="submission" date="2021-04" db="EMBL/GenBank/DDBJ databases">
        <authorList>
            <person name="Gilroy R."/>
        </authorList>
    </citation>
    <scope>NUCLEOTIDE SEQUENCE</scope>
    <source>
        <strain evidence="10">2239</strain>
    </source>
</reference>
<evidence type="ECO:0000256" key="9">
    <source>
        <dbReference type="SAM" id="Phobius"/>
    </source>
</evidence>
<evidence type="ECO:0000256" key="8">
    <source>
        <dbReference type="ARBA" id="ARBA00023136"/>
    </source>
</evidence>
<evidence type="ECO:0000256" key="2">
    <source>
        <dbReference type="ARBA" id="ARBA00022448"/>
    </source>
</evidence>
<evidence type="ECO:0000256" key="5">
    <source>
        <dbReference type="ARBA" id="ARBA00022683"/>
    </source>
</evidence>
<keyword evidence="7 9" id="KW-1133">Transmembrane helix</keyword>
<dbReference type="InterPro" id="IPR004703">
    <property type="entry name" value="PTS_sugar-sp_permease"/>
</dbReference>
<name>A0A9D2ADX3_9FIRM</name>
<feature type="transmembrane region" description="Helical" evidence="9">
    <location>
        <begin position="296"/>
        <end position="326"/>
    </location>
</feature>
<feature type="transmembrane region" description="Helical" evidence="9">
    <location>
        <begin position="43"/>
        <end position="64"/>
    </location>
</feature>
<keyword evidence="2" id="KW-0813">Transport</keyword>
<dbReference type="PIRSF" id="PIRSF006304">
    <property type="entry name" value="GatC"/>
    <property type="match status" value="1"/>
</dbReference>
<keyword evidence="8 9" id="KW-0472">Membrane</keyword>
<dbReference type="InterPro" id="IPR013853">
    <property type="entry name" value="EIIC-GAT"/>
</dbReference>
<dbReference type="GO" id="GO:0005886">
    <property type="term" value="C:plasma membrane"/>
    <property type="evidence" value="ECO:0007669"/>
    <property type="project" value="UniProtKB-SubCell"/>
</dbReference>
<dbReference type="AlphaFoldDB" id="A0A9D2ADX3"/>
<feature type="transmembrane region" description="Helical" evidence="9">
    <location>
        <begin position="399"/>
        <end position="421"/>
    </location>
</feature>
<organism evidence="10 11">
    <name type="scientific">Candidatus Allofournierella pullicola</name>
    <dbReference type="NCBI Taxonomy" id="2838596"/>
    <lineage>
        <taxon>Bacteria</taxon>
        <taxon>Bacillati</taxon>
        <taxon>Bacillota</taxon>
        <taxon>Clostridia</taxon>
        <taxon>Eubacteriales</taxon>
        <taxon>Oscillospiraceae</taxon>
        <taxon>Allofournierella</taxon>
    </lineage>
</organism>
<keyword evidence="4" id="KW-0762">Sugar transport</keyword>
<feature type="transmembrane region" description="Helical" evidence="9">
    <location>
        <begin position="144"/>
        <end position="163"/>
    </location>
</feature>
<protein>
    <submittedName>
        <fullName evidence="10">PTS galactitol transporter subunit IIC</fullName>
    </submittedName>
</protein>
<gene>
    <name evidence="10" type="ORF">H9865_08385</name>
</gene>
<sequence length="424" mass="45228">MEIITAVFNFVNNLGGTLMMPIIFTILGLIVGMKFMDAFKSGLLYGIGFAGLWLVLDYFMGSLAEAANGISTNLGLHLDVIDAGWMLGSAMAFGSTLLPLAVVGILGVNILLILVGFVKTLNIDMWNYWIMITGGVLVQKYTGSYWIGLAAIILSSVVVTKLADVFADRAWEGEFVPEGITLPHEDTITMAPVYFGVNWVLNKIPKVRDWDISTEKIGEKIGVFGEPAVMGLILGALLGAGAGFDGLGILNIGMVCAATMVLMPKVCSILMEGLAPIAEATQEMASRKMKGREIRIGMDAAIGVGNPNVLILSILIIPIMLVLAMILPGNRMLPFADLSSMTLYILWAVIACRGNMFRALVAATVGAALYLLCGTYVAATYTETAVMMAPDMIPEGTMFVSSISAGNPLYTILLFICRLLGLGA</sequence>
<comment type="subcellular location">
    <subcellularLocation>
        <location evidence="1">Cell membrane</location>
        <topology evidence="1">Multi-pass membrane protein</topology>
    </subcellularLocation>
</comment>
<keyword evidence="6 9" id="KW-0812">Transmembrane</keyword>
<dbReference type="PANTHER" id="PTHR37324:SF2">
    <property type="entry name" value="PTS SYSTEM GALACTITOL-SPECIFIC EIIC COMPONENT"/>
    <property type="match status" value="1"/>
</dbReference>
<dbReference type="Proteomes" id="UP000824193">
    <property type="component" value="Unassembled WGS sequence"/>
</dbReference>
<feature type="transmembrane region" description="Helical" evidence="9">
    <location>
        <begin position="84"/>
        <end position="114"/>
    </location>
</feature>
<feature type="transmembrane region" description="Helical" evidence="9">
    <location>
        <begin position="332"/>
        <end position="352"/>
    </location>
</feature>
<feature type="transmembrane region" description="Helical" evidence="9">
    <location>
        <begin position="223"/>
        <end position="244"/>
    </location>
</feature>
<dbReference type="GO" id="GO:0009401">
    <property type="term" value="P:phosphoenolpyruvate-dependent sugar phosphotransferase system"/>
    <property type="evidence" value="ECO:0007669"/>
    <property type="project" value="UniProtKB-KW"/>
</dbReference>